<dbReference type="InterPro" id="IPR047858">
    <property type="entry name" value="FIGNL1_ATPase"/>
</dbReference>
<comment type="cofactor">
    <cofactor evidence="1">
        <name>Mg(2+)</name>
        <dbReference type="ChEBI" id="CHEBI:18420"/>
    </cofactor>
</comment>
<feature type="domain" description="AAA+ ATPase" evidence="14">
    <location>
        <begin position="315"/>
        <end position="451"/>
    </location>
</feature>
<comment type="similarity">
    <text evidence="3 12">Belongs to the AAA ATPase family.</text>
</comment>
<dbReference type="GO" id="GO:0031114">
    <property type="term" value="P:regulation of microtubule depolymerization"/>
    <property type="evidence" value="ECO:0007669"/>
    <property type="project" value="UniProtKB-ARBA"/>
</dbReference>
<evidence type="ECO:0000256" key="7">
    <source>
        <dbReference type="ARBA" id="ARBA00022840"/>
    </source>
</evidence>
<dbReference type="Gene3D" id="3.40.50.300">
    <property type="entry name" value="P-loop containing nucleotide triphosphate hydrolases"/>
    <property type="match status" value="1"/>
</dbReference>
<keyword evidence="4" id="KW-0479">Metal-binding</keyword>
<evidence type="ECO:0000313" key="16">
    <source>
        <dbReference type="Proteomes" id="UP001153636"/>
    </source>
</evidence>
<dbReference type="SMART" id="SM00382">
    <property type="entry name" value="AAA"/>
    <property type="match status" value="1"/>
</dbReference>
<keyword evidence="5 12" id="KW-0547">Nucleotide-binding</keyword>
<reference evidence="15" key="1">
    <citation type="submission" date="2022-01" db="EMBL/GenBank/DDBJ databases">
        <authorList>
            <person name="King R."/>
        </authorList>
    </citation>
    <scope>NUCLEOTIDE SEQUENCE</scope>
</reference>
<comment type="subcellular location">
    <subcellularLocation>
        <location evidence="2">Nucleus</location>
    </subcellularLocation>
</comment>
<sequence length="556" mass="62336">MENIEEEILRLHHTLLKDVNIPYKQADCHRKSIAHFVKASFKNLNNENTSALLDNKLQTYSNIAHNTQESIYEDKLKSLLSQTKNVTGNNFKSNLNTINAKQYIKPLPCTSSKTFCMQSENIGEEEFDELQDIFKDLKRSTATKAPKIHSTKINSKQPESSLSNSNTTSMKRTQKENSGAGMFNNCFKTAREELEVQSLKNKYGNVQQSSGDSAVLQKRGPSKLGTRRNVGGKFIPPIKSYSGSNEDIKSDDKVDERLKNIEPKMVELIKSEIMDCSTSLHWNDIVGLAFAKTAIQEAVVWPMLRPDIFTGLRKPPKGILLFGPPGTGKTLIGKCVASQSKSTFFSISASSLTSKWIGDGEKMVRALFAVARVHQPAVIFIDEVDSLLSQRSDTEHESSRRIKTEFLVQLDGATTDSEERLLVIGATNRPQELDEAARRRFVKRLYIPLPEYEARLQLVQKLICNENHQLVDEDFEKIASSSAGFSGADIKTLCSEASLGPIRSIDFNLIEHIQASDVRPLLMEDFEKALTRVKSSVAPKDLEQYISWDEIYGSGF</sequence>
<comment type="catalytic activity">
    <reaction evidence="11">
        <text>ATP + H2O = ADP + phosphate + H(+)</text>
        <dbReference type="Rhea" id="RHEA:13065"/>
        <dbReference type="ChEBI" id="CHEBI:15377"/>
        <dbReference type="ChEBI" id="CHEBI:15378"/>
        <dbReference type="ChEBI" id="CHEBI:30616"/>
        <dbReference type="ChEBI" id="CHEBI:43474"/>
        <dbReference type="ChEBI" id="CHEBI:456216"/>
    </reaction>
</comment>
<dbReference type="InterPro" id="IPR050304">
    <property type="entry name" value="MT-severing_AAA_ATPase"/>
</dbReference>
<evidence type="ECO:0000256" key="11">
    <source>
        <dbReference type="ARBA" id="ARBA00049360"/>
    </source>
</evidence>
<evidence type="ECO:0000256" key="4">
    <source>
        <dbReference type="ARBA" id="ARBA00022723"/>
    </source>
</evidence>
<dbReference type="InterPro" id="IPR041569">
    <property type="entry name" value="AAA_lid_3"/>
</dbReference>
<dbReference type="GO" id="GO:0008568">
    <property type="term" value="F:microtubule severing ATPase activity"/>
    <property type="evidence" value="ECO:0007669"/>
    <property type="project" value="UniProtKB-ARBA"/>
</dbReference>
<dbReference type="EMBL" id="OV651824">
    <property type="protein sequence ID" value="CAH1101883.1"/>
    <property type="molecule type" value="Genomic_DNA"/>
</dbReference>
<dbReference type="InterPro" id="IPR015415">
    <property type="entry name" value="Spast_Vps4_C"/>
</dbReference>
<evidence type="ECO:0000256" key="6">
    <source>
        <dbReference type="ARBA" id="ARBA00022801"/>
    </source>
</evidence>
<accession>A0A9P0G6N6</accession>
<dbReference type="Pfam" id="PF00004">
    <property type="entry name" value="AAA"/>
    <property type="match status" value="1"/>
</dbReference>
<dbReference type="CDD" id="cd19525">
    <property type="entry name" value="RecA-like_Figl-1"/>
    <property type="match status" value="1"/>
</dbReference>
<keyword evidence="8" id="KW-0460">Magnesium</keyword>
<dbReference type="GO" id="GO:0051013">
    <property type="term" value="P:microtubule severing"/>
    <property type="evidence" value="ECO:0007669"/>
    <property type="project" value="UniProtKB-ARBA"/>
</dbReference>
<feature type="region of interest" description="Disordered" evidence="13">
    <location>
        <begin position="144"/>
        <end position="182"/>
    </location>
</feature>
<keyword evidence="16" id="KW-1185">Reference proteome</keyword>
<dbReference type="OrthoDB" id="10251136at2759"/>
<dbReference type="GO" id="GO:0046872">
    <property type="term" value="F:metal ion binding"/>
    <property type="evidence" value="ECO:0007669"/>
    <property type="project" value="UniProtKB-KW"/>
</dbReference>
<dbReference type="FunFam" id="1.10.8.60:FF:000022">
    <property type="entry name" value="Fidgetin like 1"/>
    <property type="match status" value="1"/>
</dbReference>
<dbReference type="GO" id="GO:0005813">
    <property type="term" value="C:centrosome"/>
    <property type="evidence" value="ECO:0007669"/>
    <property type="project" value="UniProtKB-ARBA"/>
</dbReference>
<proteinExistence type="inferred from homology"/>
<dbReference type="GO" id="GO:0005524">
    <property type="term" value="F:ATP binding"/>
    <property type="evidence" value="ECO:0007669"/>
    <property type="project" value="UniProtKB-KW"/>
</dbReference>
<dbReference type="InterPro" id="IPR003960">
    <property type="entry name" value="ATPase_AAA_CS"/>
</dbReference>
<dbReference type="GO" id="GO:0005694">
    <property type="term" value="C:chromosome"/>
    <property type="evidence" value="ECO:0007669"/>
    <property type="project" value="UniProtKB-ARBA"/>
</dbReference>
<keyword evidence="7 12" id="KW-0067">ATP-binding</keyword>
<dbReference type="GO" id="GO:0016887">
    <property type="term" value="F:ATP hydrolysis activity"/>
    <property type="evidence" value="ECO:0007669"/>
    <property type="project" value="InterPro"/>
</dbReference>
<dbReference type="PROSITE" id="PS00674">
    <property type="entry name" value="AAA"/>
    <property type="match status" value="1"/>
</dbReference>
<dbReference type="FunFam" id="3.40.50.300:FF:000093">
    <property type="entry name" value="Fidgetin-like 1"/>
    <property type="match status" value="1"/>
</dbReference>
<dbReference type="InterPro" id="IPR003593">
    <property type="entry name" value="AAA+_ATPase"/>
</dbReference>
<evidence type="ECO:0000256" key="13">
    <source>
        <dbReference type="SAM" id="MobiDB-lite"/>
    </source>
</evidence>
<evidence type="ECO:0000256" key="5">
    <source>
        <dbReference type="ARBA" id="ARBA00022741"/>
    </source>
</evidence>
<evidence type="ECO:0000256" key="12">
    <source>
        <dbReference type="RuleBase" id="RU003651"/>
    </source>
</evidence>
<dbReference type="SUPFAM" id="SSF52540">
    <property type="entry name" value="P-loop containing nucleoside triphosphate hydrolases"/>
    <property type="match status" value="1"/>
</dbReference>
<evidence type="ECO:0000256" key="3">
    <source>
        <dbReference type="ARBA" id="ARBA00006914"/>
    </source>
</evidence>
<evidence type="ECO:0000256" key="8">
    <source>
        <dbReference type="ARBA" id="ARBA00022842"/>
    </source>
</evidence>
<dbReference type="InterPro" id="IPR003959">
    <property type="entry name" value="ATPase_AAA_core"/>
</dbReference>
<feature type="compositionally biased region" description="Polar residues" evidence="13">
    <location>
        <begin position="151"/>
        <end position="171"/>
    </location>
</feature>
<dbReference type="Gene3D" id="1.10.8.60">
    <property type="match status" value="1"/>
</dbReference>
<dbReference type="Pfam" id="PF09336">
    <property type="entry name" value="Vps4_C"/>
    <property type="match status" value="1"/>
</dbReference>
<protein>
    <recommendedName>
        <fullName evidence="10">Fidgetin-like protein 1</fullName>
    </recommendedName>
</protein>
<name>A0A9P0G6N6_9CUCU</name>
<evidence type="ECO:0000256" key="9">
    <source>
        <dbReference type="ARBA" id="ARBA00023242"/>
    </source>
</evidence>
<organism evidence="15 16">
    <name type="scientific">Psylliodes chrysocephalus</name>
    <dbReference type="NCBI Taxonomy" id="3402493"/>
    <lineage>
        <taxon>Eukaryota</taxon>
        <taxon>Metazoa</taxon>
        <taxon>Ecdysozoa</taxon>
        <taxon>Arthropoda</taxon>
        <taxon>Hexapoda</taxon>
        <taxon>Insecta</taxon>
        <taxon>Pterygota</taxon>
        <taxon>Neoptera</taxon>
        <taxon>Endopterygota</taxon>
        <taxon>Coleoptera</taxon>
        <taxon>Polyphaga</taxon>
        <taxon>Cucujiformia</taxon>
        <taxon>Chrysomeloidea</taxon>
        <taxon>Chrysomelidae</taxon>
        <taxon>Galerucinae</taxon>
        <taxon>Alticini</taxon>
        <taxon>Psylliodes</taxon>
    </lineage>
</organism>
<dbReference type="PANTHER" id="PTHR23074">
    <property type="entry name" value="AAA DOMAIN-CONTAINING"/>
    <property type="match status" value="1"/>
</dbReference>
<dbReference type="AlphaFoldDB" id="A0A9P0G6N6"/>
<feature type="region of interest" description="Disordered" evidence="13">
    <location>
        <begin position="205"/>
        <end position="229"/>
    </location>
</feature>
<dbReference type="InterPro" id="IPR027417">
    <property type="entry name" value="P-loop_NTPase"/>
</dbReference>
<evidence type="ECO:0000313" key="15">
    <source>
        <dbReference type="EMBL" id="CAH1101883.1"/>
    </source>
</evidence>
<evidence type="ECO:0000259" key="14">
    <source>
        <dbReference type="SMART" id="SM00382"/>
    </source>
</evidence>
<dbReference type="GO" id="GO:0005634">
    <property type="term" value="C:nucleus"/>
    <property type="evidence" value="ECO:0007669"/>
    <property type="project" value="UniProtKB-SubCell"/>
</dbReference>
<dbReference type="PANTHER" id="PTHR23074:SF17">
    <property type="entry name" value="FIDGETIN-LIKE PROTEIN 1"/>
    <property type="match status" value="1"/>
</dbReference>
<evidence type="ECO:0000256" key="2">
    <source>
        <dbReference type="ARBA" id="ARBA00004123"/>
    </source>
</evidence>
<dbReference type="Proteomes" id="UP001153636">
    <property type="component" value="Chromosome 12"/>
</dbReference>
<evidence type="ECO:0000256" key="1">
    <source>
        <dbReference type="ARBA" id="ARBA00001946"/>
    </source>
</evidence>
<evidence type="ECO:0000256" key="10">
    <source>
        <dbReference type="ARBA" id="ARBA00035694"/>
    </source>
</evidence>
<keyword evidence="6" id="KW-0378">Hydrolase</keyword>
<dbReference type="GO" id="GO:0000070">
    <property type="term" value="P:mitotic sister chromatid segregation"/>
    <property type="evidence" value="ECO:0007669"/>
    <property type="project" value="UniProtKB-ARBA"/>
</dbReference>
<keyword evidence="9" id="KW-0539">Nucleus</keyword>
<dbReference type="Pfam" id="PF17862">
    <property type="entry name" value="AAA_lid_3"/>
    <property type="match status" value="1"/>
</dbReference>
<gene>
    <name evidence="15" type="ORF">PSYICH_LOCUS3115</name>
</gene>